<dbReference type="Proteomes" id="UP001152797">
    <property type="component" value="Unassembled WGS sequence"/>
</dbReference>
<sequence length="358" mass="41086">MDATRALLDSLMGKDRNSAPDSKRQSFKDADVCKYHLVGDCPHEMWVNQGGKASPNSPVGPCKKQHSEAMRERLKEDKDYVRYHWRYLEDLRVFLQKLVDDNNKKAEKVKEKLKEGVTCTADTHKAVEGHISEREALAHEKLQAAEKMAEEGNLEVSKQAMEEADEIAHQKFRLNRLKEVAEGWLDECCEVCGSQISWRAVEELEARSKGREHPHVPGAWHQGWKRCREALKKVTEEAQKAREALGGADVGEVVDENAQDPFAGRNGRRRNRDQVKQAASRSRDGGKARKTSPSKEKEKREKEKEKERAKQRDKDKKKSRRSSSRRARRKKSSSPRKKRSPKRSPSKKRRKRKSSSSS</sequence>
<dbReference type="GO" id="GO:0006376">
    <property type="term" value="P:mRNA splice site recognition"/>
    <property type="evidence" value="ECO:0007669"/>
    <property type="project" value="InterPro"/>
</dbReference>
<feature type="region of interest" description="Disordered" evidence="2">
    <location>
        <begin position="251"/>
        <end position="358"/>
    </location>
</feature>
<dbReference type="PANTHER" id="PTHR12375">
    <property type="entry name" value="RNA-BINDING PROTEIN LUC7-RELATED"/>
    <property type="match status" value="1"/>
</dbReference>
<reference evidence="3" key="1">
    <citation type="submission" date="2022-10" db="EMBL/GenBank/DDBJ databases">
        <authorList>
            <person name="Chen Y."/>
            <person name="Dougan E. K."/>
            <person name="Chan C."/>
            <person name="Rhodes N."/>
            <person name="Thang M."/>
        </authorList>
    </citation>
    <scope>NUCLEOTIDE SEQUENCE</scope>
</reference>
<organism evidence="3">
    <name type="scientific">Cladocopium goreaui</name>
    <dbReference type="NCBI Taxonomy" id="2562237"/>
    <lineage>
        <taxon>Eukaryota</taxon>
        <taxon>Sar</taxon>
        <taxon>Alveolata</taxon>
        <taxon>Dinophyceae</taxon>
        <taxon>Suessiales</taxon>
        <taxon>Symbiodiniaceae</taxon>
        <taxon>Cladocopium</taxon>
    </lineage>
</organism>
<comment type="caution">
    <text evidence="3">The sequence shown here is derived from an EMBL/GenBank/DDBJ whole genome shotgun (WGS) entry which is preliminary data.</text>
</comment>
<evidence type="ECO:0000256" key="2">
    <source>
        <dbReference type="SAM" id="MobiDB-lite"/>
    </source>
</evidence>
<name>A0A9P1DHV7_9DINO</name>
<comment type="similarity">
    <text evidence="1">Belongs to the Luc7 family.</text>
</comment>
<evidence type="ECO:0000256" key="1">
    <source>
        <dbReference type="ARBA" id="ARBA00005655"/>
    </source>
</evidence>
<accession>A0A9P1DHV7</accession>
<gene>
    <name evidence="3" type="ORF">C1SCF055_LOCUS34615</name>
</gene>
<dbReference type="EMBL" id="CAMXCT020004472">
    <property type="protein sequence ID" value="CAL1162619.1"/>
    <property type="molecule type" value="Genomic_DNA"/>
</dbReference>
<dbReference type="InterPro" id="IPR004882">
    <property type="entry name" value="Luc7-rel"/>
</dbReference>
<feature type="compositionally biased region" description="Basic and acidic residues" evidence="2">
    <location>
        <begin position="281"/>
        <end position="316"/>
    </location>
</feature>
<keyword evidence="6" id="KW-1185">Reference proteome</keyword>
<dbReference type="GO" id="GO:0005685">
    <property type="term" value="C:U1 snRNP"/>
    <property type="evidence" value="ECO:0007669"/>
    <property type="project" value="InterPro"/>
</dbReference>
<proteinExistence type="inferred from homology"/>
<dbReference type="AlphaFoldDB" id="A0A9P1DHV7"/>
<dbReference type="GO" id="GO:0003729">
    <property type="term" value="F:mRNA binding"/>
    <property type="evidence" value="ECO:0007669"/>
    <property type="project" value="InterPro"/>
</dbReference>
<feature type="compositionally biased region" description="Basic and acidic residues" evidence="2">
    <location>
        <begin position="12"/>
        <end position="25"/>
    </location>
</feature>
<feature type="compositionally biased region" description="Basic residues" evidence="2">
    <location>
        <begin position="317"/>
        <end position="358"/>
    </location>
</feature>
<dbReference type="Pfam" id="PF03194">
    <property type="entry name" value="LUC7"/>
    <property type="match status" value="1"/>
</dbReference>
<dbReference type="EMBL" id="CAMXCT030004472">
    <property type="protein sequence ID" value="CAL4796556.1"/>
    <property type="molecule type" value="Genomic_DNA"/>
</dbReference>
<reference evidence="4" key="2">
    <citation type="submission" date="2024-04" db="EMBL/GenBank/DDBJ databases">
        <authorList>
            <person name="Chen Y."/>
            <person name="Shah S."/>
            <person name="Dougan E. K."/>
            <person name="Thang M."/>
            <person name="Chan C."/>
        </authorList>
    </citation>
    <scope>NUCLEOTIDE SEQUENCE [LARGE SCALE GENOMIC DNA]</scope>
</reference>
<evidence type="ECO:0000313" key="4">
    <source>
        <dbReference type="EMBL" id="CAL1162619.1"/>
    </source>
</evidence>
<dbReference type="EMBL" id="CAMXCT010004472">
    <property type="protein sequence ID" value="CAI4009244.1"/>
    <property type="molecule type" value="Genomic_DNA"/>
</dbReference>
<dbReference type="OrthoDB" id="153872at2759"/>
<evidence type="ECO:0000313" key="6">
    <source>
        <dbReference type="Proteomes" id="UP001152797"/>
    </source>
</evidence>
<evidence type="ECO:0000313" key="3">
    <source>
        <dbReference type="EMBL" id="CAI4009244.1"/>
    </source>
</evidence>
<feature type="region of interest" description="Disordered" evidence="2">
    <location>
        <begin position="1"/>
        <end position="25"/>
    </location>
</feature>
<protein>
    <submittedName>
        <fullName evidence="5">Luc7-like protein 3</fullName>
    </submittedName>
</protein>
<evidence type="ECO:0000313" key="5">
    <source>
        <dbReference type="EMBL" id="CAL4796556.1"/>
    </source>
</evidence>